<dbReference type="EMBL" id="FOXF01000010">
    <property type="protein sequence ID" value="SFP24863.1"/>
    <property type="molecule type" value="Genomic_DNA"/>
</dbReference>
<dbReference type="PANTHER" id="PTHR11669:SF8">
    <property type="entry name" value="DNA POLYMERASE III SUBUNIT DELTA"/>
    <property type="match status" value="1"/>
</dbReference>
<accession>A0A662ZH65</accession>
<dbReference type="EC" id="2.7.7.7" evidence="1"/>
<comment type="catalytic activity">
    <reaction evidence="3">
        <text>DNA(n) + a 2'-deoxyribonucleoside 5'-triphosphate = DNA(n+1) + diphosphate</text>
        <dbReference type="Rhea" id="RHEA:22508"/>
        <dbReference type="Rhea" id="RHEA-COMP:17339"/>
        <dbReference type="Rhea" id="RHEA-COMP:17340"/>
        <dbReference type="ChEBI" id="CHEBI:33019"/>
        <dbReference type="ChEBI" id="CHEBI:61560"/>
        <dbReference type="ChEBI" id="CHEBI:173112"/>
        <dbReference type="EC" id="2.7.7.7"/>
    </reaction>
</comment>
<evidence type="ECO:0000313" key="4">
    <source>
        <dbReference type="EMBL" id="SFP24863.1"/>
    </source>
</evidence>
<dbReference type="Proteomes" id="UP000243745">
    <property type="component" value="Unassembled WGS sequence"/>
</dbReference>
<evidence type="ECO:0000256" key="3">
    <source>
        <dbReference type="ARBA" id="ARBA00049244"/>
    </source>
</evidence>
<keyword evidence="2" id="KW-0548">Nucleotidyltransferase</keyword>
<organism evidence="4 5">
    <name type="scientific">Ruminobacter amylophilus</name>
    <dbReference type="NCBI Taxonomy" id="867"/>
    <lineage>
        <taxon>Bacteria</taxon>
        <taxon>Pseudomonadati</taxon>
        <taxon>Pseudomonadota</taxon>
        <taxon>Gammaproteobacteria</taxon>
        <taxon>Aeromonadales</taxon>
        <taxon>Succinivibrionaceae</taxon>
        <taxon>Ruminobacter</taxon>
    </lineage>
</organism>
<dbReference type="InterPro" id="IPR050238">
    <property type="entry name" value="DNA_Rep/Repair_Clamp_Loader"/>
</dbReference>
<protein>
    <recommendedName>
        <fullName evidence="1">DNA-directed DNA polymerase</fullName>
        <ecNumber evidence="1">2.7.7.7</ecNumber>
    </recommendedName>
</protein>
<dbReference type="Pfam" id="PF13177">
    <property type="entry name" value="DNA_pol3_delta2"/>
    <property type="match status" value="1"/>
</dbReference>
<dbReference type="GO" id="GO:0006261">
    <property type="term" value="P:DNA-templated DNA replication"/>
    <property type="evidence" value="ECO:0007669"/>
    <property type="project" value="TreeGrafter"/>
</dbReference>
<dbReference type="GO" id="GO:0003887">
    <property type="term" value="F:DNA-directed DNA polymerase activity"/>
    <property type="evidence" value="ECO:0007669"/>
    <property type="project" value="UniProtKB-KW"/>
</dbReference>
<keyword evidence="2" id="KW-0239">DNA-directed DNA polymerase</keyword>
<dbReference type="SUPFAM" id="SSF52540">
    <property type="entry name" value="P-loop containing nucleoside triphosphate hydrolases"/>
    <property type="match status" value="1"/>
</dbReference>
<dbReference type="InterPro" id="IPR027417">
    <property type="entry name" value="P-loop_NTPase"/>
</dbReference>
<name>A0A662ZH65_9GAMM</name>
<evidence type="ECO:0000313" key="5">
    <source>
        <dbReference type="Proteomes" id="UP000243745"/>
    </source>
</evidence>
<reference evidence="4 5" key="1">
    <citation type="submission" date="2016-10" db="EMBL/GenBank/DDBJ databases">
        <authorList>
            <person name="Varghese N."/>
            <person name="Submissions S."/>
        </authorList>
    </citation>
    <scope>NUCLEOTIDE SEQUENCE [LARGE SCALE GENOMIC DNA]</scope>
    <source>
        <strain evidence="4 5">DSM 1361</strain>
    </source>
</reference>
<dbReference type="OrthoDB" id="9811073at2"/>
<dbReference type="AlphaFoldDB" id="A0A662ZH65"/>
<dbReference type="PANTHER" id="PTHR11669">
    <property type="entry name" value="REPLICATION FACTOR C / DNA POLYMERASE III GAMMA-TAU SUBUNIT"/>
    <property type="match status" value="1"/>
</dbReference>
<keyword evidence="5" id="KW-1185">Reference proteome</keyword>
<gene>
    <name evidence="4" type="ORF">SAMN02910344_00873</name>
</gene>
<evidence type="ECO:0000256" key="2">
    <source>
        <dbReference type="ARBA" id="ARBA00022932"/>
    </source>
</evidence>
<evidence type="ECO:0000256" key="1">
    <source>
        <dbReference type="ARBA" id="ARBA00012417"/>
    </source>
</evidence>
<sequence>MFSWLTKPLQEYNRMREMNRLPHAILLCAPEGVGAGVLAREFARSFLCLAGKDENCNCHSCSMLKNNSHPDLTVVDRGNSQSIGVDAMRQGINSLVGTPTNGHGRVLLINQANCMTVQASNALLKTLEEPAGNTLIVLTTENIRSILPTIISRSMRVQVNIPDISEFNEFLKQQTSSDRDFSVELYVSGMSPLKVLDWIDNRYDEHLHACLELFEYVMRGDGDIRKLASELEALSREDSSMLYGLMYAVIKDVMGYQSGISPENLKILRDKEALGNLASIHPDSLSEAARKVIMLKGAGVGPTGIKNSIIGNLQLLNWLELLRGY</sequence>
<keyword evidence="2" id="KW-0808">Transferase</keyword>
<proteinExistence type="predicted"/>
<dbReference type="Gene3D" id="3.40.50.300">
    <property type="entry name" value="P-loop containing nucleotide triphosphate hydrolases"/>
    <property type="match status" value="1"/>
</dbReference>
<dbReference type="RefSeq" id="WP_093141273.1">
    <property type="nucleotide sequence ID" value="NZ_FOXF01000010.1"/>
</dbReference>